<dbReference type="Gene3D" id="2.40.440.10">
    <property type="entry name" value="L,D-transpeptidase catalytic domain-like"/>
    <property type="match status" value="1"/>
</dbReference>
<comment type="caution">
    <text evidence="9">The sequence shown here is derived from an EMBL/GenBank/DDBJ whole genome shotgun (WGS) entry which is preliminary data.</text>
</comment>
<organism evidence="9 10">
    <name type="scientific">Terrihabitans rhizophilus</name>
    <dbReference type="NCBI Taxonomy" id="3092662"/>
    <lineage>
        <taxon>Bacteria</taxon>
        <taxon>Pseudomonadati</taxon>
        <taxon>Pseudomonadota</taxon>
        <taxon>Alphaproteobacteria</taxon>
        <taxon>Hyphomicrobiales</taxon>
        <taxon>Terrihabitans</taxon>
    </lineage>
</organism>
<keyword evidence="4 7" id="KW-0133">Cell shape</keyword>
<dbReference type="InterPro" id="IPR002477">
    <property type="entry name" value="Peptidoglycan-bd-like"/>
</dbReference>
<dbReference type="Gene3D" id="1.10.101.10">
    <property type="entry name" value="PGBD-like superfamily/PGBD"/>
    <property type="match status" value="1"/>
</dbReference>
<evidence type="ECO:0000256" key="2">
    <source>
        <dbReference type="ARBA" id="ARBA00005992"/>
    </source>
</evidence>
<keyword evidence="3" id="KW-0808">Transferase</keyword>
<keyword evidence="10" id="KW-1185">Reference proteome</keyword>
<evidence type="ECO:0000256" key="5">
    <source>
        <dbReference type="ARBA" id="ARBA00022984"/>
    </source>
</evidence>
<evidence type="ECO:0000256" key="6">
    <source>
        <dbReference type="ARBA" id="ARBA00023316"/>
    </source>
</evidence>
<dbReference type="InterPro" id="IPR005490">
    <property type="entry name" value="LD_TPept_cat_dom"/>
</dbReference>
<dbReference type="CDD" id="cd16913">
    <property type="entry name" value="YkuD_like"/>
    <property type="match status" value="1"/>
</dbReference>
<keyword evidence="6 7" id="KW-0961">Cell wall biogenesis/degradation</keyword>
<evidence type="ECO:0000256" key="4">
    <source>
        <dbReference type="ARBA" id="ARBA00022960"/>
    </source>
</evidence>
<dbReference type="SUPFAM" id="SSF47090">
    <property type="entry name" value="PGBD-like"/>
    <property type="match status" value="1"/>
</dbReference>
<dbReference type="InterPro" id="IPR036366">
    <property type="entry name" value="PGBDSf"/>
</dbReference>
<dbReference type="PROSITE" id="PS52029">
    <property type="entry name" value="LD_TPASE"/>
    <property type="match status" value="1"/>
</dbReference>
<evidence type="ECO:0000313" key="10">
    <source>
        <dbReference type="Proteomes" id="UP001274321"/>
    </source>
</evidence>
<dbReference type="Pfam" id="PF01471">
    <property type="entry name" value="PG_binding_1"/>
    <property type="match status" value="1"/>
</dbReference>
<reference evidence="9 10" key="1">
    <citation type="submission" date="2023-11" db="EMBL/GenBank/DDBJ databases">
        <authorList>
            <person name="Bao R."/>
        </authorList>
    </citation>
    <scope>NUCLEOTIDE SEQUENCE [LARGE SCALE GENOMIC DNA]</scope>
    <source>
        <strain evidence="9 10">PJ23</strain>
    </source>
</reference>
<dbReference type="Pfam" id="PF03734">
    <property type="entry name" value="YkuD"/>
    <property type="match status" value="1"/>
</dbReference>
<evidence type="ECO:0000256" key="3">
    <source>
        <dbReference type="ARBA" id="ARBA00022679"/>
    </source>
</evidence>
<evidence type="ECO:0000256" key="7">
    <source>
        <dbReference type="PROSITE-ProRule" id="PRU01373"/>
    </source>
</evidence>
<dbReference type="EMBL" id="JAXAFJ010000009">
    <property type="protein sequence ID" value="MDX6807112.1"/>
    <property type="molecule type" value="Genomic_DNA"/>
</dbReference>
<keyword evidence="5 7" id="KW-0573">Peptidoglycan synthesis</keyword>
<feature type="active site" description="Proton donor/acceptor" evidence="7">
    <location>
        <position position="299"/>
    </location>
</feature>
<comment type="pathway">
    <text evidence="1 7">Cell wall biogenesis; peptidoglycan biosynthesis.</text>
</comment>
<dbReference type="InterPro" id="IPR038063">
    <property type="entry name" value="Transpep_catalytic_dom"/>
</dbReference>
<gene>
    <name evidence="9" type="ORF">SCD90_13655</name>
</gene>
<dbReference type="Proteomes" id="UP001274321">
    <property type="component" value="Unassembled WGS sequence"/>
</dbReference>
<accession>A0ABU4RQL0</accession>
<evidence type="ECO:0000256" key="1">
    <source>
        <dbReference type="ARBA" id="ARBA00004752"/>
    </source>
</evidence>
<dbReference type="PANTHER" id="PTHR41533:SF1">
    <property type="entry name" value="L,D-TRANSPEPTIDASE YCBB-RELATED"/>
    <property type="match status" value="1"/>
</dbReference>
<proteinExistence type="inferred from homology"/>
<feature type="domain" description="L,D-TPase catalytic" evidence="8">
    <location>
        <begin position="169"/>
        <end position="346"/>
    </location>
</feature>
<protein>
    <submittedName>
        <fullName evidence="9">L,D-transpeptidase family protein</fullName>
    </submittedName>
</protein>
<dbReference type="PANTHER" id="PTHR41533">
    <property type="entry name" value="L,D-TRANSPEPTIDASE HI_1667-RELATED"/>
    <property type="match status" value="1"/>
</dbReference>
<dbReference type="SUPFAM" id="SSF141523">
    <property type="entry name" value="L,D-transpeptidase catalytic domain-like"/>
    <property type="match status" value="1"/>
</dbReference>
<evidence type="ECO:0000259" key="8">
    <source>
        <dbReference type="PROSITE" id="PS52029"/>
    </source>
</evidence>
<dbReference type="InterPro" id="IPR052905">
    <property type="entry name" value="LD-transpeptidase_YkuD-like"/>
</dbReference>
<sequence>MGCVLLADAALAQNAKLQTVSAEWEQRFDGAPQAARMPKTSVPILSQQTAMSSEAGLQQYIQIEAAGGWPTMPDGPVLKLGTRSPDVRILRERLLVSGDLPVNAGDPTVFDSYVDAAVKRFQARHGLIVNGAVGPDSRAAMNVPASMRRHQLETSLARLATLTKKIEERFVMVNIPAAQIEAVSGGMVDLRHTAVVGKIDRQSPQLAVKIQEVNFNPYWTVPTSIIRKDLIPKMQQEPDYLAKNKIRIFTQKGEELQPEQVNWNSNEAMGYRFTQDPGDLNSMGSIRLNMPNKDGVYMHDTPSKGLFGENNRFHSSGCVRVQNVRELVDWLLRPTPGWDRQQVDAAIRSGKRIDAKLSAPVPVHWVYITAWADAEGIVQFRDDIYNMDGVGQLASADMSQMPYDQSYGAQPAGQAH</sequence>
<evidence type="ECO:0000313" key="9">
    <source>
        <dbReference type="EMBL" id="MDX6807112.1"/>
    </source>
</evidence>
<name>A0ABU4RQL0_9HYPH</name>
<comment type="similarity">
    <text evidence="2">Belongs to the YkuD family.</text>
</comment>
<feature type="active site" description="Nucleophile" evidence="7">
    <location>
        <position position="318"/>
    </location>
</feature>
<dbReference type="InterPro" id="IPR036365">
    <property type="entry name" value="PGBD-like_sf"/>
</dbReference>